<sequence length="488" mass="53325">MTLGFPTIVIPAIMAQTLADPSGNLTLNGSHSSHDSHTSHDSLYLTKEQISWFSSINLICVPVGSLLSGVLTQPFGRKPSMITLNIPFIAAWLVYHYADSVAMLYAALTLTGFSGGVLEAPVLTYVAEITQPHLRGMLSATASMCVILGVFLQFVLGIFMNWRTVALINIVFPILAICALCCVPESPHWLIGKGRIQEAEKSLQWLRGWVQPSDVQAELSMLVKSIQSSAELHQQSRSWQPFLRRTFLRPYGIVALAFFAGHLGGMTTLQTFAVSIFAELGTPVDKFIATMLLGLVQLLGALVCVVSVHWTGKRPLTFVSLVGSSICFGLTAVYAHYHKLNPASVDYSWMPLVLLVAAAFLTHTCIRLLPWILIGEVYPPEVRGTASGASGSIGYIFGFLANKTYFLKLDILSLAGTFLVYSAVSMAGAVALYLVLPETEGRTLQEIQEHFAGTRNLLTEGRRSRREQGEPTKWAADNPAMDHQESHL</sequence>
<feature type="transmembrane region" description="Helical" evidence="6">
    <location>
        <begin position="316"/>
        <end position="337"/>
    </location>
</feature>
<feature type="transmembrane region" description="Helical" evidence="6">
    <location>
        <begin position="247"/>
        <end position="267"/>
    </location>
</feature>
<evidence type="ECO:0000313" key="8">
    <source>
        <dbReference type="EMBL" id="JAS77335.1"/>
    </source>
</evidence>
<evidence type="ECO:0000256" key="5">
    <source>
        <dbReference type="SAM" id="MobiDB-lite"/>
    </source>
</evidence>
<feature type="transmembrane region" description="Helical" evidence="6">
    <location>
        <begin position="386"/>
        <end position="405"/>
    </location>
</feature>
<evidence type="ECO:0000256" key="4">
    <source>
        <dbReference type="ARBA" id="ARBA00023136"/>
    </source>
</evidence>
<feature type="compositionally biased region" description="Basic and acidic residues" evidence="5">
    <location>
        <begin position="460"/>
        <end position="470"/>
    </location>
</feature>
<dbReference type="Pfam" id="PF00083">
    <property type="entry name" value="Sugar_tr"/>
    <property type="match status" value="1"/>
</dbReference>
<dbReference type="InterPro" id="IPR036259">
    <property type="entry name" value="MFS_trans_sf"/>
</dbReference>
<proteinExistence type="predicted"/>
<name>A0A1B6HRQ7_9HEMI</name>
<dbReference type="PROSITE" id="PS00217">
    <property type="entry name" value="SUGAR_TRANSPORT_2"/>
    <property type="match status" value="1"/>
</dbReference>
<dbReference type="GO" id="GO:0022857">
    <property type="term" value="F:transmembrane transporter activity"/>
    <property type="evidence" value="ECO:0007669"/>
    <property type="project" value="InterPro"/>
</dbReference>
<keyword evidence="3 6" id="KW-1133">Transmembrane helix</keyword>
<evidence type="ECO:0000256" key="3">
    <source>
        <dbReference type="ARBA" id="ARBA00022989"/>
    </source>
</evidence>
<dbReference type="GO" id="GO:0016020">
    <property type="term" value="C:membrane"/>
    <property type="evidence" value="ECO:0007669"/>
    <property type="project" value="UniProtKB-SubCell"/>
</dbReference>
<feature type="transmembrane region" description="Helical" evidence="6">
    <location>
        <begin position="411"/>
        <end position="436"/>
    </location>
</feature>
<keyword evidence="4 6" id="KW-0472">Membrane</keyword>
<dbReference type="PROSITE" id="PS50850">
    <property type="entry name" value="MFS"/>
    <property type="match status" value="1"/>
</dbReference>
<reference evidence="8" key="1">
    <citation type="submission" date="2015-11" db="EMBL/GenBank/DDBJ databases">
        <title>De novo transcriptome assembly of four potential Pierce s Disease insect vectors from Arizona vineyards.</title>
        <authorList>
            <person name="Tassone E.E."/>
        </authorList>
    </citation>
    <scope>NUCLEOTIDE SEQUENCE</scope>
</reference>
<dbReference type="InterPro" id="IPR020846">
    <property type="entry name" value="MFS_dom"/>
</dbReference>
<evidence type="ECO:0000256" key="6">
    <source>
        <dbReference type="SAM" id="Phobius"/>
    </source>
</evidence>
<feature type="domain" description="Major facilitator superfamily (MFS) profile" evidence="7">
    <location>
        <begin position="1"/>
        <end position="440"/>
    </location>
</feature>
<dbReference type="InterPro" id="IPR005829">
    <property type="entry name" value="Sugar_transporter_CS"/>
</dbReference>
<protein>
    <recommendedName>
        <fullName evidence="7">Major facilitator superfamily (MFS) profile domain-containing protein</fullName>
    </recommendedName>
</protein>
<feature type="transmembrane region" description="Helical" evidence="6">
    <location>
        <begin position="82"/>
        <end position="98"/>
    </location>
</feature>
<feature type="transmembrane region" description="Helical" evidence="6">
    <location>
        <begin position="287"/>
        <end position="309"/>
    </location>
</feature>
<accession>A0A1B6HRQ7</accession>
<feature type="transmembrane region" description="Helical" evidence="6">
    <location>
        <begin position="138"/>
        <end position="159"/>
    </location>
</feature>
<dbReference type="InterPro" id="IPR005828">
    <property type="entry name" value="MFS_sugar_transport-like"/>
</dbReference>
<dbReference type="Gene3D" id="1.20.1250.20">
    <property type="entry name" value="MFS general substrate transporter like domains"/>
    <property type="match status" value="1"/>
</dbReference>
<evidence type="ECO:0000256" key="1">
    <source>
        <dbReference type="ARBA" id="ARBA00004141"/>
    </source>
</evidence>
<dbReference type="EMBL" id="GECU01023238">
    <property type="protein sequence ID" value="JAS84468.1"/>
    <property type="molecule type" value="Transcribed_RNA"/>
</dbReference>
<dbReference type="AlphaFoldDB" id="A0A1B6HRQ7"/>
<feature type="transmembrane region" description="Helical" evidence="6">
    <location>
        <begin position="165"/>
        <end position="183"/>
    </location>
</feature>
<dbReference type="InterPro" id="IPR050549">
    <property type="entry name" value="MFS_Trehalose_Transporter"/>
</dbReference>
<dbReference type="SUPFAM" id="SSF103473">
    <property type="entry name" value="MFS general substrate transporter"/>
    <property type="match status" value="1"/>
</dbReference>
<comment type="subcellular location">
    <subcellularLocation>
        <location evidence="1">Membrane</location>
        <topology evidence="1">Multi-pass membrane protein</topology>
    </subcellularLocation>
</comment>
<dbReference type="FunFam" id="1.20.1250.20:FF:000249">
    <property type="entry name" value="facilitated trehalose transporter Tret1"/>
    <property type="match status" value="1"/>
</dbReference>
<feature type="transmembrane region" description="Helical" evidence="6">
    <location>
        <begin position="104"/>
        <end position="126"/>
    </location>
</feature>
<feature type="transmembrane region" description="Helical" evidence="6">
    <location>
        <begin position="50"/>
        <end position="70"/>
    </location>
</feature>
<evidence type="ECO:0000313" key="9">
    <source>
        <dbReference type="EMBL" id="JAS84468.1"/>
    </source>
</evidence>
<gene>
    <name evidence="9" type="ORF">g.41507</name>
    <name evidence="8" type="ORF">g.41512</name>
</gene>
<feature type="transmembrane region" description="Helical" evidence="6">
    <location>
        <begin position="349"/>
        <end position="374"/>
    </location>
</feature>
<dbReference type="PANTHER" id="PTHR48021:SF39">
    <property type="entry name" value="MAJOR FACILITATOR SUPERFAMILY (MFS) PROFILE DOMAIN-CONTAINING PROTEIN"/>
    <property type="match status" value="1"/>
</dbReference>
<organism evidence="8">
    <name type="scientific">Homalodisca liturata</name>
    <dbReference type="NCBI Taxonomy" id="320908"/>
    <lineage>
        <taxon>Eukaryota</taxon>
        <taxon>Metazoa</taxon>
        <taxon>Ecdysozoa</taxon>
        <taxon>Arthropoda</taxon>
        <taxon>Hexapoda</taxon>
        <taxon>Insecta</taxon>
        <taxon>Pterygota</taxon>
        <taxon>Neoptera</taxon>
        <taxon>Paraneoptera</taxon>
        <taxon>Hemiptera</taxon>
        <taxon>Auchenorrhyncha</taxon>
        <taxon>Membracoidea</taxon>
        <taxon>Cicadellidae</taxon>
        <taxon>Cicadellinae</taxon>
        <taxon>Proconiini</taxon>
        <taxon>Homalodisca</taxon>
    </lineage>
</organism>
<dbReference type="PANTHER" id="PTHR48021">
    <property type="match status" value="1"/>
</dbReference>
<evidence type="ECO:0000259" key="7">
    <source>
        <dbReference type="PROSITE" id="PS50850"/>
    </source>
</evidence>
<feature type="region of interest" description="Disordered" evidence="5">
    <location>
        <begin position="460"/>
        <end position="488"/>
    </location>
</feature>
<dbReference type="EMBL" id="GECU01030371">
    <property type="protein sequence ID" value="JAS77335.1"/>
    <property type="molecule type" value="Transcribed_RNA"/>
</dbReference>
<keyword evidence="2 6" id="KW-0812">Transmembrane</keyword>
<evidence type="ECO:0000256" key="2">
    <source>
        <dbReference type="ARBA" id="ARBA00022692"/>
    </source>
</evidence>